<evidence type="ECO:0000313" key="2">
    <source>
        <dbReference type="EMBL" id="CAE6495984.1"/>
    </source>
</evidence>
<comment type="caution">
    <text evidence="2">The sequence shown here is derived from an EMBL/GenBank/DDBJ whole genome shotgun (WGS) entry which is preliminary data.</text>
</comment>
<proteinExistence type="predicted"/>
<dbReference type="EMBL" id="CAJMWT010004770">
    <property type="protein sequence ID" value="CAE6495984.1"/>
    <property type="molecule type" value="Genomic_DNA"/>
</dbReference>
<reference evidence="2" key="1">
    <citation type="submission" date="2021-01" db="EMBL/GenBank/DDBJ databases">
        <authorList>
            <person name="Kaushik A."/>
        </authorList>
    </citation>
    <scope>NUCLEOTIDE SEQUENCE</scope>
    <source>
        <strain evidence="2">AG2-2IIIB</strain>
    </source>
</reference>
<dbReference type="SUPFAM" id="SSF54427">
    <property type="entry name" value="NTF2-like"/>
    <property type="match status" value="1"/>
</dbReference>
<dbReference type="InterPro" id="IPR037401">
    <property type="entry name" value="SnoaL-like"/>
</dbReference>
<dbReference type="AlphaFoldDB" id="A0A8H3HC04"/>
<organism evidence="2 3">
    <name type="scientific">Rhizoctonia solani</name>
    <dbReference type="NCBI Taxonomy" id="456999"/>
    <lineage>
        <taxon>Eukaryota</taxon>
        <taxon>Fungi</taxon>
        <taxon>Dikarya</taxon>
        <taxon>Basidiomycota</taxon>
        <taxon>Agaricomycotina</taxon>
        <taxon>Agaricomycetes</taxon>
        <taxon>Cantharellales</taxon>
        <taxon>Ceratobasidiaceae</taxon>
        <taxon>Rhizoctonia</taxon>
    </lineage>
</organism>
<accession>A0A8H3HC04</accession>
<protein>
    <recommendedName>
        <fullName evidence="1">SnoaL-like domain-containing protein</fullName>
    </recommendedName>
</protein>
<dbReference type="Gene3D" id="3.10.450.50">
    <property type="match status" value="1"/>
</dbReference>
<evidence type="ECO:0000313" key="3">
    <source>
        <dbReference type="Proteomes" id="UP000663843"/>
    </source>
</evidence>
<evidence type="ECO:0000259" key="1">
    <source>
        <dbReference type="Pfam" id="PF13577"/>
    </source>
</evidence>
<sequence>MLASDPHTTIDSFQSTINGLQSTINTLTDEQQLYDLIQDYAYYHDLCFGQAAGPTHDTAWEALFTADAMTSLYPIGTHHGSQGKMTWAQSYIGGRGQGCQLTLSNTRVILKEHDTISAMGRAYGHSEVIADDALKSFSIKGRYEFSFRKVDRVWKIACMELWVITTLHMSRAPDSSLFTSVPFPDPVDIENRLKPKL</sequence>
<gene>
    <name evidence="2" type="ORF">RDB_LOCUS134273</name>
</gene>
<dbReference type="Proteomes" id="UP000663843">
    <property type="component" value="Unassembled WGS sequence"/>
</dbReference>
<dbReference type="Pfam" id="PF13577">
    <property type="entry name" value="SnoaL_4"/>
    <property type="match status" value="1"/>
</dbReference>
<name>A0A8H3HC04_9AGAM</name>
<dbReference type="InterPro" id="IPR032710">
    <property type="entry name" value="NTF2-like_dom_sf"/>
</dbReference>
<feature type="domain" description="SnoaL-like" evidence="1">
    <location>
        <begin position="26"/>
        <end position="157"/>
    </location>
</feature>